<protein>
    <submittedName>
        <fullName evidence="6">Sugar fermentation stimulation protein B</fullName>
    </submittedName>
</protein>
<evidence type="ECO:0000256" key="1">
    <source>
        <dbReference type="ARBA" id="ARBA00006157"/>
    </source>
</evidence>
<gene>
    <name evidence="6" type="ORF">BN437_0426</name>
</gene>
<organism evidence="6 7">
    <name type="scientific">Erwinia amylovora NBRC 12687 = CFBP 1232</name>
    <dbReference type="NCBI Taxonomy" id="1219359"/>
    <lineage>
        <taxon>Bacteria</taxon>
        <taxon>Pseudomonadati</taxon>
        <taxon>Pseudomonadota</taxon>
        <taxon>Gammaproteobacteria</taxon>
        <taxon>Enterobacterales</taxon>
        <taxon>Erwiniaceae</taxon>
        <taxon>Erwinia</taxon>
    </lineage>
</organism>
<comment type="similarity">
    <text evidence="1">Belongs to the ner transcriptional regulatory family.</text>
</comment>
<evidence type="ECO:0000313" key="7">
    <source>
        <dbReference type="Proteomes" id="UP000013111"/>
    </source>
</evidence>
<dbReference type="EMBL" id="CAPB01000005">
    <property type="protein sequence ID" value="CCO92391.1"/>
    <property type="molecule type" value="Genomic_DNA"/>
</dbReference>
<evidence type="ECO:0000256" key="3">
    <source>
        <dbReference type="ARBA" id="ARBA00023125"/>
    </source>
</evidence>
<keyword evidence="4" id="KW-0804">Transcription</keyword>
<keyword evidence="3" id="KW-0238">DNA-binding</keyword>
<reference evidence="6 7" key="1">
    <citation type="submission" date="2012-11" db="EMBL/GenBank/DDBJ databases">
        <authorList>
            <person name="Linke B."/>
        </authorList>
    </citation>
    <scope>NUCLEOTIDE SEQUENCE [LARGE SCALE GENOMIC DNA]</scope>
    <source>
        <strain evidence="7">CFBP 1232</strain>
    </source>
</reference>
<proteinExistence type="inferred from homology"/>
<evidence type="ECO:0000256" key="4">
    <source>
        <dbReference type="ARBA" id="ARBA00023163"/>
    </source>
</evidence>
<dbReference type="InterPro" id="IPR038722">
    <property type="entry name" value="Ner_HTH_dom"/>
</dbReference>
<reference evidence="6 7" key="2">
    <citation type="submission" date="2013-04" db="EMBL/GenBank/DDBJ databases">
        <title>Comparative genomics of 12 strains of Erwinia amylovora identifies a pan-genome with a large conserved core and provides insights into host specificity.</title>
        <authorList>
            <person name="Mann R.A."/>
            <person name="Smits T.H.M."/>
            <person name="Buehlmann A."/>
            <person name="Blom J."/>
            <person name="Goesmann A."/>
            <person name="Frey J.E."/>
            <person name="Plummer K.M."/>
            <person name="Beer S.V."/>
            <person name="Luck J."/>
            <person name="Duffy B."/>
            <person name="Rodoni B."/>
        </authorList>
    </citation>
    <scope>NUCLEOTIDE SEQUENCE [LARGE SCALE GENOMIC DNA]</scope>
    <source>
        <strain evidence="7">CFBP 1232</strain>
    </source>
</reference>
<dbReference type="SUPFAM" id="SSF47413">
    <property type="entry name" value="lambda repressor-like DNA-binding domains"/>
    <property type="match status" value="1"/>
</dbReference>
<dbReference type="RefSeq" id="WP_004155198.1">
    <property type="nucleotide sequence ID" value="NZ_BAYW01000004.1"/>
</dbReference>
<dbReference type="AlphaFoldDB" id="A0A830ZYG1"/>
<feature type="domain" description="Ner winged helix-turn-helix DNA-binding" evidence="5">
    <location>
        <begin position="6"/>
        <end position="79"/>
    </location>
</feature>
<comment type="caution">
    <text evidence="6">The sequence shown here is derived from an EMBL/GenBank/DDBJ whole genome shotgun (WGS) entry which is preliminary data.</text>
</comment>
<dbReference type="GeneID" id="97604757"/>
<dbReference type="Pfam" id="PF13693">
    <property type="entry name" value="HTH_35"/>
    <property type="match status" value="1"/>
</dbReference>
<dbReference type="Gene3D" id="1.10.260.40">
    <property type="entry name" value="lambda repressor-like DNA-binding domains"/>
    <property type="match status" value="1"/>
</dbReference>
<evidence type="ECO:0000256" key="2">
    <source>
        <dbReference type="ARBA" id="ARBA00023015"/>
    </source>
</evidence>
<evidence type="ECO:0000313" key="6">
    <source>
        <dbReference type="EMBL" id="CCO92391.1"/>
    </source>
</evidence>
<dbReference type="InterPro" id="IPR010982">
    <property type="entry name" value="Lambda_DNA-bd_dom_sf"/>
</dbReference>
<sequence>MKKRRDMHPADILAAFKKRKTSLAALSRQAGLNSGTLANALKRPWPKGEFIIAAALGLHPSAIWPSRYYDSRGLLLAREQRLRRSRAIPPAADAPETEENIFILPDSIA</sequence>
<dbReference type="Proteomes" id="UP000013111">
    <property type="component" value="Unassembled WGS sequence"/>
</dbReference>
<dbReference type="GO" id="GO:0003677">
    <property type="term" value="F:DNA binding"/>
    <property type="evidence" value="ECO:0007669"/>
    <property type="project" value="UniProtKB-KW"/>
</dbReference>
<accession>A0A830ZYG1</accession>
<keyword evidence="2" id="KW-0805">Transcription regulation</keyword>
<evidence type="ECO:0000259" key="5">
    <source>
        <dbReference type="Pfam" id="PF13693"/>
    </source>
</evidence>
<name>A0A830ZYG1_ERWAM</name>